<dbReference type="AlphaFoldDB" id="A0A4Y2AD06"/>
<protein>
    <submittedName>
        <fullName evidence="1">Uncharacterized protein</fullName>
    </submittedName>
</protein>
<gene>
    <name evidence="1" type="ORF">AVEN_224172_1</name>
</gene>
<accession>A0A4Y2AD06</accession>
<dbReference type="Proteomes" id="UP000499080">
    <property type="component" value="Unassembled WGS sequence"/>
</dbReference>
<reference evidence="1 2" key="1">
    <citation type="journal article" date="2019" name="Sci. Rep.">
        <title>Orb-weaving spider Araneus ventricosus genome elucidates the spidroin gene catalogue.</title>
        <authorList>
            <person name="Kono N."/>
            <person name="Nakamura H."/>
            <person name="Ohtoshi R."/>
            <person name="Moran D.A.P."/>
            <person name="Shinohara A."/>
            <person name="Yoshida Y."/>
            <person name="Fujiwara M."/>
            <person name="Mori M."/>
            <person name="Tomita M."/>
            <person name="Arakawa K."/>
        </authorList>
    </citation>
    <scope>NUCLEOTIDE SEQUENCE [LARGE SCALE GENOMIC DNA]</scope>
</reference>
<keyword evidence="2" id="KW-1185">Reference proteome</keyword>
<dbReference type="EMBL" id="BGPR01079974">
    <property type="protein sequence ID" value="GBL76844.1"/>
    <property type="molecule type" value="Genomic_DNA"/>
</dbReference>
<comment type="caution">
    <text evidence="1">The sequence shown here is derived from an EMBL/GenBank/DDBJ whole genome shotgun (WGS) entry which is preliminary data.</text>
</comment>
<evidence type="ECO:0000313" key="1">
    <source>
        <dbReference type="EMBL" id="GBL76844.1"/>
    </source>
</evidence>
<evidence type="ECO:0000313" key="2">
    <source>
        <dbReference type="Proteomes" id="UP000499080"/>
    </source>
</evidence>
<sequence>MKHSRDVPKFKCPITTEYWTHDIQQCASPQGTNSNPLNGNLKHPTKRFSPSVLMCWDADEFVASLRCDALENGIGEVLFGRKAV</sequence>
<proteinExistence type="predicted"/>
<organism evidence="1 2">
    <name type="scientific">Araneus ventricosus</name>
    <name type="common">Orbweaver spider</name>
    <name type="synonym">Epeira ventricosa</name>
    <dbReference type="NCBI Taxonomy" id="182803"/>
    <lineage>
        <taxon>Eukaryota</taxon>
        <taxon>Metazoa</taxon>
        <taxon>Ecdysozoa</taxon>
        <taxon>Arthropoda</taxon>
        <taxon>Chelicerata</taxon>
        <taxon>Arachnida</taxon>
        <taxon>Araneae</taxon>
        <taxon>Araneomorphae</taxon>
        <taxon>Entelegynae</taxon>
        <taxon>Araneoidea</taxon>
        <taxon>Araneidae</taxon>
        <taxon>Araneus</taxon>
    </lineage>
</organism>
<name>A0A4Y2AD06_ARAVE</name>